<comment type="caution">
    <text evidence="3">The sequence shown here is derived from an EMBL/GenBank/DDBJ whole genome shotgun (WGS) entry which is preliminary data.</text>
</comment>
<reference evidence="3" key="2">
    <citation type="submission" date="2021-09" db="EMBL/GenBank/DDBJ databases">
        <authorList>
            <person name="Gilroy R."/>
        </authorList>
    </citation>
    <scope>NUCLEOTIDE SEQUENCE</scope>
    <source>
        <strain evidence="3">ChiGjej3B3-7470</strain>
    </source>
</reference>
<dbReference type="InterPro" id="IPR036249">
    <property type="entry name" value="Thioredoxin-like_sf"/>
</dbReference>
<evidence type="ECO:0000313" key="4">
    <source>
        <dbReference type="Proteomes" id="UP000712713"/>
    </source>
</evidence>
<name>A0A921EP88_9ACTN</name>
<keyword evidence="1" id="KW-0812">Transmembrane</keyword>
<evidence type="ECO:0000313" key="3">
    <source>
        <dbReference type="EMBL" id="HJE51702.1"/>
    </source>
</evidence>
<dbReference type="InterPro" id="IPR012336">
    <property type="entry name" value="Thioredoxin-like_fold"/>
</dbReference>
<organism evidence="3 4">
    <name type="scientific">Tessaracoccus flavescens</name>
    <dbReference type="NCBI Taxonomy" id="399497"/>
    <lineage>
        <taxon>Bacteria</taxon>
        <taxon>Bacillati</taxon>
        <taxon>Actinomycetota</taxon>
        <taxon>Actinomycetes</taxon>
        <taxon>Propionibacteriales</taxon>
        <taxon>Propionibacteriaceae</taxon>
        <taxon>Tessaracoccus</taxon>
    </lineage>
</organism>
<accession>A0A921EP88</accession>
<gene>
    <name evidence="3" type="ORF">K8V15_06960</name>
</gene>
<dbReference type="AlphaFoldDB" id="A0A921EP88"/>
<protein>
    <submittedName>
        <fullName evidence="3">DsbA family protein</fullName>
    </submittedName>
</protein>
<sequence>MANNSSLSKRAALRQQQELDERNKRNKRILTAGIGLLAVIALVVVAIVVTQAISRRTTVTEAQQTPPNATENYGILINGKAPQEGVPHVVIWEDFQCPGCKARELQYGPIQEKLVDDGKITLEIRAAHFLDGQGVTGGDSHKAAMAAAAADAVGKFREYHAVVYQNSTEGRGAFPDNKLRDEFAKLAGIEGDDLKKFQELYQTRAFFDWTDNANTKFGVDQIPSTPTYLVSGQRLEFYDEATQAVLIEPTEESMMAAINEAFEAGGKKHD</sequence>
<dbReference type="Gene3D" id="3.40.30.10">
    <property type="entry name" value="Glutaredoxin"/>
    <property type="match status" value="1"/>
</dbReference>
<reference evidence="3" key="1">
    <citation type="journal article" date="2021" name="PeerJ">
        <title>Extensive microbial diversity within the chicken gut microbiome revealed by metagenomics and culture.</title>
        <authorList>
            <person name="Gilroy R."/>
            <person name="Ravi A."/>
            <person name="Getino M."/>
            <person name="Pursley I."/>
            <person name="Horton D.L."/>
            <person name="Alikhan N.F."/>
            <person name="Baker D."/>
            <person name="Gharbi K."/>
            <person name="Hall N."/>
            <person name="Watson M."/>
            <person name="Adriaenssens E.M."/>
            <person name="Foster-Nyarko E."/>
            <person name="Jarju S."/>
            <person name="Secka A."/>
            <person name="Antonio M."/>
            <person name="Oren A."/>
            <person name="Chaudhuri R.R."/>
            <person name="La Ragione R."/>
            <person name="Hildebrand F."/>
            <person name="Pallen M.J."/>
        </authorList>
    </citation>
    <scope>NUCLEOTIDE SEQUENCE</scope>
    <source>
        <strain evidence="3">ChiGjej3B3-7470</strain>
    </source>
</reference>
<keyword evidence="1" id="KW-0472">Membrane</keyword>
<keyword evidence="1" id="KW-1133">Transmembrane helix</keyword>
<dbReference type="Proteomes" id="UP000712713">
    <property type="component" value="Unassembled WGS sequence"/>
</dbReference>
<feature type="transmembrane region" description="Helical" evidence="1">
    <location>
        <begin position="29"/>
        <end position="49"/>
    </location>
</feature>
<dbReference type="Pfam" id="PF13462">
    <property type="entry name" value="Thioredoxin_4"/>
    <property type="match status" value="1"/>
</dbReference>
<proteinExistence type="predicted"/>
<evidence type="ECO:0000259" key="2">
    <source>
        <dbReference type="Pfam" id="PF13462"/>
    </source>
</evidence>
<dbReference type="EMBL" id="DYZF01000179">
    <property type="protein sequence ID" value="HJE51702.1"/>
    <property type="molecule type" value="Genomic_DNA"/>
</dbReference>
<feature type="domain" description="Thioredoxin-like fold" evidence="2">
    <location>
        <begin position="88"/>
        <end position="236"/>
    </location>
</feature>
<dbReference type="SUPFAM" id="SSF52833">
    <property type="entry name" value="Thioredoxin-like"/>
    <property type="match status" value="1"/>
</dbReference>
<evidence type="ECO:0000256" key="1">
    <source>
        <dbReference type="SAM" id="Phobius"/>
    </source>
</evidence>